<comment type="cofactor">
    <cofactor evidence="6">
        <name>Zn(2+)</name>
        <dbReference type="ChEBI" id="CHEBI:29105"/>
    </cofactor>
    <text evidence="6">Binds 1 zinc ion.</text>
</comment>
<keyword evidence="4 6" id="KW-0862">Zinc</keyword>
<dbReference type="GO" id="GO:0004222">
    <property type="term" value="F:metalloendopeptidase activity"/>
    <property type="evidence" value="ECO:0007669"/>
    <property type="project" value="InterPro"/>
</dbReference>
<proteinExistence type="inferred from homology"/>
<dbReference type="Proteomes" id="UP000234950">
    <property type="component" value="Unassembled WGS sequence"/>
</dbReference>
<evidence type="ECO:0000313" key="10">
    <source>
        <dbReference type="Proteomes" id="UP000234950"/>
    </source>
</evidence>
<dbReference type="GO" id="GO:0004181">
    <property type="term" value="F:metallocarboxypeptidase activity"/>
    <property type="evidence" value="ECO:0007669"/>
    <property type="project" value="InterPro"/>
</dbReference>
<keyword evidence="1 6" id="KW-0645">Protease</keyword>
<feature type="domain" description="Peptidase M3A/M3B catalytic" evidence="7">
    <location>
        <begin position="205"/>
        <end position="583"/>
    </location>
</feature>
<comment type="caution">
    <text evidence="9">The sequence shown here is derived from an EMBL/GenBank/DDBJ whole genome shotgun (WGS) entry which is preliminary data.</text>
</comment>
<dbReference type="InterPro" id="IPR042088">
    <property type="entry name" value="OligoPept_F_C"/>
</dbReference>
<dbReference type="Gene3D" id="1.20.140.70">
    <property type="entry name" value="Oligopeptidase f, N-terminal domain"/>
    <property type="match status" value="1"/>
</dbReference>
<dbReference type="InterPro" id="IPR034006">
    <property type="entry name" value="M3B_PepF_2"/>
</dbReference>
<keyword evidence="2 6" id="KW-0479">Metal-binding</keyword>
<protein>
    <submittedName>
        <fullName evidence="9">Oligoendopeptidase</fullName>
    </submittedName>
</protein>
<dbReference type="GO" id="GO:0046872">
    <property type="term" value="F:metal ion binding"/>
    <property type="evidence" value="ECO:0007669"/>
    <property type="project" value="UniProtKB-UniRule"/>
</dbReference>
<evidence type="ECO:0000256" key="5">
    <source>
        <dbReference type="ARBA" id="ARBA00023049"/>
    </source>
</evidence>
<keyword evidence="10" id="KW-1185">Reference proteome</keyword>
<dbReference type="SUPFAM" id="SSF55486">
    <property type="entry name" value="Metalloproteases ('zincins'), catalytic domain"/>
    <property type="match status" value="1"/>
</dbReference>
<evidence type="ECO:0000256" key="4">
    <source>
        <dbReference type="ARBA" id="ARBA00022833"/>
    </source>
</evidence>
<comment type="similarity">
    <text evidence="6">Belongs to the peptidase M3 family.</text>
</comment>
<evidence type="ECO:0000313" key="9">
    <source>
        <dbReference type="EMBL" id="PLS01233.1"/>
    </source>
</evidence>
<keyword evidence="5 6" id="KW-0482">Metalloprotease</keyword>
<dbReference type="NCBIfam" id="TIGR02290">
    <property type="entry name" value="M3_fam_3"/>
    <property type="match status" value="1"/>
</dbReference>
<sequence>MTATTYSEVWNLDVFFPGGSLSEELEKFLVETEESIQGFEVKVNNWVPMNSTADAQYLQELLSDLEEAAKKLTHAGAFIGCLLAQNTKDKKAYSLDAKITSMGAVFQTALGSLDHHLTTIDNAVWEQIVASEPLKELSFVLSESREKAKDKLSKEEEALISTLEVDGYHSWGQLYDLIVSKIKIPFEENEEEVQLSVGQAFNKFSNPDREVRASVFKNWEQAWENQADILAKTLNHLAGFRLSVYQKRGWENVLKEPLSINRMQKVTLETMWAVISEHKQKLVDYLERKAKLLGLEKLSWFDLDAPYGNTESKVSYQEGAQFIEQNFGLFGEKLATFTQHAFCNRWIEAEDRPGKAPGGFCTYLPENEQSRIFMTYSGTPSNVSTLAHELGHAFHSYAMKDVPFLNCNYAMNVAETASTFAEMIVADAAVKNAKNEEEKLVLLDDKIQRTVALLMNIHARFLFETSFYEERKLGTVSTDRINELMLVAQKEAYANALEEYHPLFWASKLHFFITDVPFYNFPYTFGYLFSLGIYAQALEEGKGYEEKYMALLRDTASMTVEDLAQKHLQVDLTQKDFWEKAVGICLTDIDEFLELTESK</sequence>
<feature type="domain" description="Oligopeptidase F N-terminal" evidence="8">
    <location>
        <begin position="117"/>
        <end position="183"/>
    </location>
</feature>
<evidence type="ECO:0000256" key="2">
    <source>
        <dbReference type="ARBA" id="ARBA00022723"/>
    </source>
</evidence>
<keyword evidence="3 6" id="KW-0378">Hydrolase</keyword>
<gene>
    <name evidence="9" type="ORF">CVD27_26065</name>
</gene>
<reference evidence="9 10" key="1">
    <citation type="submission" date="2017-11" db="EMBL/GenBank/DDBJ databases">
        <title>Comparitive Functional Genomics of Dry Heat Resistant strains isolated from the Viking Spacecraft.</title>
        <authorList>
            <person name="Seuylemezian A."/>
            <person name="Cooper K."/>
            <person name="Vaishampayan P."/>
        </authorList>
    </citation>
    <scope>NUCLEOTIDE SEQUENCE [LARGE SCALE GENOMIC DNA]</scope>
    <source>
        <strain evidence="9 10">V32-6</strain>
    </source>
</reference>
<accession>A0A2N5H6T0</accession>
<dbReference type="InterPro" id="IPR011977">
    <property type="entry name" value="Pept_M3B_clade3"/>
</dbReference>
<evidence type="ECO:0000259" key="7">
    <source>
        <dbReference type="Pfam" id="PF01432"/>
    </source>
</evidence>
<name>A0A2N5H6T0_9BACI</name>
<dbReference type="Pfam" id="PF01432">
    <property type="entry name" value="Peptidase_M3"/>
    <property type="match status" value="1"/>
</dbReference>
<dbReference type="EMBL" id="PGVE01000102">
    <property type="protein sequence ID" value="PLS01233.1"/>
    <property type="molecule type" value="Genomic_DNA"/>
</dbReference>
<dbReference type="AlphaFoldDB" id="A0A2N5H6T0"/>
<dbReference type="Pfam" id="PF08439">
    <property type="entry name" value="Peptidase_M3_N"/>
    <property type="match status" value="1"/>
</dbReference>
<organism evidence="9 10">
    <name type="scientific">Neobacillus cucumis</name>
    <dbReference type="NCBI Taxonomy" id="1740721"/>
    <lineage>
        <taxon>Bacteria</taxon>
        <taxon>Bacillati</taxon>
        <taxon>Bacillota</taxon>
        <taxon>Bacilli</taxon>
        <taxon>Bacillales</taxon>
        <taxon>Bacillaceae</taxon>
        <taxon>Neobacillus</taxon>
    </lineage>
</organism>
<dbReference type="PANTHER" id="PTHR34217:SF1">
    <property type="entry name" value="CARBOXYPEPTIDASE 1"/>
    <property type="match status" value="1"/>
</dbReference>
<dbReference type="CDD" id="cd09607">
    <property type="entry name" value="M3B_PepF"/>
    <property type="match status" value="1"/>
</dbReference>
<dbReference type="InterPro" id="IPR013647">
    <property type="entry name" value="OligopepF_N_dom"/>
</dbReference>
<evidence type="ECO:0000259" key="8">
    <source>
        <dbReference type="Pfam" id="PF08439"/>
    </source>
</evidence>
<dbReference type="PANTHER" id="PTHR34217">
    <property type="entry name" value="METAL-DEPENDENT CARBOXYPEPTIDASE"/>
    <property type="match status" value="1"/>
</dbReference>
<dbReference type="InterPro" id="IPR001567">
    <property type="entry name" value="Pept_M3A_M3B_dom"/>
</dbReference>
<evidence type="ECO:0000256" key="6">
    <source>
        <dbReference type="RuleBase" id="RU003435"/>
    </source>
</evidence>
<evidence type="ECO:0000256" key="3">
    <source>
        <dbReference type="ARBA" id="ARBA00022801"/>
    </source>
</evidence>
<dbReference type="OrthoDB" id="9769691at2"/>
<dbReference type="RefSeq" id="WP_101651913.1">
    <property type="nucleotide sequence ID" value="NZ_PGVE01000102.1"/>
</dbReference>
<dbReference type="Gene3D" id="1.10.1370.20">
    <property type="entry name" value="Oligoendopeptidase f, C-terminal domain"/>
    <property type="match status" value="1"/>
</dbReference>
<dbReference type="GO" id="GO:0006508">
    <property type="term" value="P:proteolysis"/>
    <property type="evidence" value="ECO:0007669"/>
    <property type="project" value="UniProtKB-KW"/>
</dbReference>
<evidence type="ECO:0000256" key="1">
    <source>
        <dbReference type="ARBA" id="ARBA00022670"/>
    </source>
</evidence>
<dbReference type="InterPro" id="IPR001333">
    <property type="entry name" value="Peptidase_M32_Taq"/>
</dbReference>